<dbReference type="CDD" id="cd00130">
    <property type="entry name" value="PAS"/>
    <property type="match status" value="1"/>
</dbReference>
<feature type="domain" description="PAS" evidence="16">
    <location>
        <begin position="381"/>
        <end position="452"/>
    </location>
</feature>
<dbReference type="AlphaFoldDB" id="A0A372IPH7"/>
<dbReference type="SUPFAM" id="SSF55874">
    <property type="entry name" value="ATPase domain of HSP90 chaperone/DNA topoisomerase II/histidine kinase"/>
    <property type="match status" value="1"/>
</dbReference>
<dbReference type="PRINTS" id="PR00344">
    <property type="entry name" value="BCTRLSENSOR"/>
</dbReference>
<dbReference type="InterPro" id="IPR005467">
    <property type="entry name" value="His_kinase_dom"/>
</dbReference>
<dbReference type="PROSITE" id="PS50109">
    <property type="entry name" value="HIS_KIN"/>
    <property type="match status" value="1"/>
</dbReference>
<keyword evidence="9" id="KW-0067">ATP-binding</keyword>
<dbReference type="PIRSF" id="PIRSF037532">
    <property type="entry name" value="STHK_NtrY"/>
    <property type="match status" value="1"/>
</dbReference>
<feature type="compositionally biased region" description="Polar residues" evidence="13">
    <location>
        <begin position="741"/>
        <end position="750"/>
    </location>
</feature>
<comment type="subcellular location">
    <subcellularLocation>
        <location evidence="2">Membrane</location>
        <topology evidence="2">Multi-pass membrane protein</topology>
    </subcellularLocation>
</comment>
<dbReference type="InterPro" id="IPR000014">
    <property type="entry name" value="PAS"/>
</dbReference>
<dbReference type="PANTHER" id="PTHR42878:SF7">
    <property type="entry name" value="SENSOR HISTIDINE KINASE GLRK"/>
    <property type="match status" value="1"/>
</dbReference>
<dbReference type="GO" id="GO:0016020">
    <property type="term" value="C:membrane"/>
    <property type="evidence" value="ECO:0007669"/>
    <property type="project" value="UniProtKB-SubCell"/>
</dbReference>
<keyword evidence="11" id="KW-0902">Two-component regulatory system</keyword>
<feature type="transmembrane region" description="Helical" evidence="14">
    <location>
        <begin position="70"/>
        <end position="94"/>
    </location>
</feature>
<dbReference type="InterPro" id="IPR004358">
    <property type="entry name" value="Sig_transdc_His_kin-like_C"/>
</dbReference>
<evidence type="ECO:0000256" key="4">
    <source>
        <dbReference type="ARBA" id="ARBA00022553"/>
    </source>
</evidence>
<evidence type="ECO:0000256" key="3">
    <source>
        <dbReference type="ARBA" id="ARBA00012438"/>
    </source>
</evidence>
<feature type="region of interest" description="Disordered" evidence="13">
    <location>
        <begin position="727"/>
        <end position="750"/>
    </location>
</feature>
<evidence type="ECO:0000256" key="14">
    <source>
        <dbReference type="SAM" id="Phobius"/>
    </source>
</evidence>
<sequence>MFLLLFVLAALNAFNLRFLHPRSTGQILIFTSLSVVVFLLLITVMVLLSRNTLRLLAEQRSHVLGSRLRTRMFMGAVLLSFVPAFFMFLFSFLLMNRSIDRWFSQPVAELREDTSRLAMELSHYAALNARAEAESFARSPEFTQSYETGNTQALLDDIRAHRITLQGGFTVLYRDNAAVAQYELPPASGAVVVSSWIDSDAQAQPEPSGGPLTATVLSASQRTDEPVLSVGGREFALGSASLAGGGTIIVGLPMPSGLSSVIRQVRVGASEYWMLYRERRTIRTTYFLLLLLLTVLVFFASSWLALYLSKQITRPVEALADAMNEIAQGHYDQRITVTATGEMAELTVSFNHMAADLEQSRRLADTSTRELSQANLALQARRNELETILETIPTGVVTLDGERRILGTNRTFADLLGLDLQRDLSGVPLDSLLPLEMTEELQRLDRRAHRMGVAASEFEMRTTRGRLSISATMAALDLGESRRGSILVIEDVTEFLRAQRQVAWKEVAQRVAHEIRNPLTPIGLSAERIRRHIDRNLPESPAVIRKCCDVILGSVESMRTLVDQFAALAEFPAAQPRPAALNAIVESAVSLFHGRIENIRIEQHLTADLPPVMADPEALKRALANLIDNAAEAMQDSLLRVLSIETCLSEHRGIAEIVVADTGPGLTDEMRERIFLPWVSTRQRGTGLGLAIAAKIVQDHGGAIRAERNAPAGARFIIELPLAENPNGNGNGHGSGKTAAALTSSGAILS</sequence>
<dbReference type="InterPro" id="IPR013656">
    <property type="entry name" value="PAS_4"/>
</dbReference>
<dbReference type="EMBL" id="QVQT01000003">
    <property type="protein sequence ID" value="RFU16862.1"/>
    <property type="molecule type" value="Genomic_DNA"/>
</dbReference>
<dbReference type="SUPFAM" id="SSF158472">
    <property type="entry name" value="HAMP domain-like"/>
    <property type="match status" value="1"/>
</dbReference>
<dbReference type="InterPro" id="IPR036097">
    <property type="entry name" value="HisK_dim/P_sf"/>
</dbReference>
<keyword evidence="4" id="KW-0597">Phosphoprotein</keyword>
<reference evidence="18 19" key="1">
    <citation type="submission" date="2018-08" db="EMBL/GenBank/DDBJ databases">
        <title>Acidipila sp. 4G-K13, an acidobacterium isolated from forest soil.</title>
        <authorList>
            <person name="Gao Z.-H."/>
            <person name="Qiu L.-H."/>
        </authorList>
    </citation>
    <scope>NUCLEOTIDE SEQUENCE [LARGE SCALE GENOMIC DNA]</scope>
    <source>
        <strain evidence="18 19">4G-K13</strain>
    </source>
</reference>
<keyword evidence="10 14" id="KW-1133">Transmembrane helix</keyword>
<keyword evidence="19" id="KW-1185">Reference proteome</keyword>
<comment type="catalytic activity">
    <reaction evidence="1">
        <text>ATP + protein L-histidine = ADP + protein N-phospho-L-histidine.</text>
        <dbReference type="EC" id="2.7.13.3"/>
    </reaction>
</comment>
<dbReference type="Gene3D" id="6.10.340.10">
    <property type="match status" value="1"/>
</dbReference>
<organism evidence="18 19">
    <name type="scientific">Paracidobacterium acidisoli</name>
    <dbReference type="NCBI Taxonomy" id="2303751"/>
    <lineage>
        <taxon>Bacteria</taxon>
        <taxon>Pseudomonadati</taxon>
        <taxon>Acidobacteriota</taxon>
        <taxon>Terriglobia</taxon>
        <taxon>Terriglobales</taxon>
        <taxon>Acidobacteriaceae</taxon>
        <taxon>Paracidobacterium</taxon>
    </lineage>
</organism>
<dbReference type="GO" id="GO:0000156">
    <property type="term" value="F:phosphorelay response regulator activity"/>
    <property type="evidence" value="ECO:0007669"/>
    <property type="project" value="TreeGrafter"/>
</dbReference>
<dbReference type="NCBIfam" id="TIGR00229">
    <property type="entry name" value="sensory_box"/>
    <property type="match status" value="1"/>
</dbReference>
<dbReference type="GO" id="GO:0005524">
    <property type="term" value="F:ATP binding"/>
    <property type="evidence" value="ECO:0007669"/>
    <property type="project" value="UniProtKB-KW"/>
</dbReference>
<dbReference type="PANTHER" id="PTHR42878">
    <property type="entry name" value="TWO-COMPONENT HISTIDINE KINASE"/>
    <property type="match status" value="1"/>
</dbReference>
<dbReference type="InterPro" id="IPR036890">
    <property type="entry name" value="HATPase_C_sf"/>
</dbReference>
<proteinExistence type="predicted"/>
<dbReference type="CDD" id="cd00082">
    <property type="entry name" value="HisKA"/>
    <property type="match status" value="1"/>
</dbReference>
<evidence type="ECO:0000256" key="5">
    <source>
        <dbReference type="ARBA" id="ARBA00022679"/>
    </source>
</evidence>
<feature type="domain" description="Histidine kinase" evidence="15">
    <location>
        <begin position="510"/>
        <end position="724"/>
    </location>
</feature>
<evidence type="ECO:0000256" key="11">
    <source>
        <dbReference type="ARBA" id="ARBA00023012"/>
    </source>
</evidence>
<dbReference type="CDD" id="cd06225">
    <property type="entry name" value="HAMP"/>
    <property type="match status" value="1"/>
</dbReference>
<evidence type="ECO:0000256" key="13">
    <source>
        <dbReference type="SAM" id="MobiDB-lite"/>
    </source>
</evidence>
<dbReference type="InterPro" id="IPR035965">
    <property type="entry name" value="PAS-like_dom_sf"/>
</dbReference>
<evidence type="ECO:0000256" key="6">
    <source>
        <dbReference type="ARBA" id="ARBA00022692"/>
    </source>
</evidence>
<keyword evidence="5" id="KW-0808">Transferase</keyword>
<evidence type="ECO:0000313" key="19">
    <source>
        <dbReference type="Proteomes" id="UP000264702"/>
    </source>
</evidence>
<evidence type="ECO:0000256" key="12">
    <source>
        <dbReference type="ARBA" id="ARBA00023136"/>
    </source>
</evidence>
<evidence type="ECO:0000259" key="17">
    <source>
        <dbReference type="PROSITE" id="PS50885"/>
    </source>
</evidence>
<evidence type="ECO:0000256" key="7">
    <source>
        <dbReference type="ARBA" id="ARBA00022741"/>
    </source>
</evidence>
<comment type="caution">
    <text evidence="18">The sequence shown here is derived from an EMBL/GenBank/DDBJ whole genome shotgun (WGS) entry which is preliminary data.</text>
</comment>
<keyword evidence="8" id="KW-0418">Kinase</keyword>
<dbReference type="Gene3D" id="1.10.287.130">
    <property type="match status" value="1"/>
</dbReference>
<evidence type="ECO:0000256" key="8">
    <source>
        <dbReference type="ARBA" id="ARBA00022777"/>
    </source>
</evidence>
<accession>A0A372IPH7</accession>
<dbReference type="InterPro" id="IPR017232">
    <property type="entry name" value="NtrY"/>
</dbReference>
<dbReference type="Gene3D" id="3.30.450.20">
    <property type="entry name" value="PAS domain"/>
    <property type="match status" value="1"/>
</dbReference>
<dbReference type="Pfam" id="PF00512">
    <property type="entry name" value="HisKA"/>
    <property type="match status" value="1"/>
</dbReference>
<dbReference type="OrthoDB" id="9815750at2"/>
<dbReference type="InterPro" id="IPR003661">
    <property type="entry name" value="HisK_dim/P_dom"/>
</dbReference>
<dbReference type="Gene3D" id="3.30.565.10">
    <property type="entry name" value="Histidine kinase-like ATPase, C-terminal domain"/>
    <property type="match status" value="1"/>
</dbReference>
<evidence type="ECO:0000256" key="2">
    <source>
        <dbReference type="ARBA" id="ARBA00004141"/>
    </source>
</evidence>
<evidence type="ECO:0000313" key="18">
    <source>
        <dbReference type="EMBL" id="RFU16862.1"/>
    </source>
</evidence>
<dbReference type="SMART" id="SM00388">
    <property type="entry name" value="HisKA"/>
    <property type="match status" value="1"/>
</dbReference>
<dbReference type="Proteomes" id="UP000264702">
    <property type="component" value="Unassembled WGS sequence"/>
</dbReference>
<dbReference type="GO" id="GO:0030295">
    <property type="term" value="F:protein kinase activator activity"/>
    <property type="evidence" value="ECO:0007669"/>
    <property type="project" value="TreeGrafter"/>
</dbReference>
<dbReference type="Pfam" id="PF00672">
    <property type="entry name" value="HAMP"/>
    <property type="match status" value="1"/>
</dbReference>
<dbReference type="GO" id="GO:0007234">
    <property type="term" value="P:osmosensory signaling via phosphorelay pathway"/>
    <property type="evidence" value="ECO:0007669"/>
    <property type="project" value="TreeGrafter"/>
</dbReference>
<dbReference type="SMART" id="SM00091">
    <property type="entry name" value="PAS"/>
    <property type="match status" value="1"/>
</dbReference>
<dbReference type="SUPFAM" id="SSF55785">
    <property type="entry name" value="PYP-like sensor domain (PAS domain)"/>
    <property type="match status" value="1"/>
</dbReference>
<feature type="transmembrane region" description="Helical" evidence="14">
    <location>
        <begin position="25"/>
        <end position="49"/>
    </location>
</feature>
<gene>
    <name evidence="18" type="ORF">D0Y96_08950</name>
</gene>
<keyword evidence="6 14" id="KW-0812">Transmembrane</keyword>
<feature type="domain" description="HAMP" evidence="17">
    <location>
        <begin position="310"/>
        <end position="362"/>
    </location>
</feature>
<dbReference type="SMART" id="SM00387">
    <property type="entry name" value="HATPase_c"/>
    <property type="match status" value="1"/>
</dbReference>
<dbReference type="PROSITE" id="PS50112">
    <property type="entry name" value="PAS"/>
    <property type="match status" value="1"/>
</dbReference>
<evidence type="ECO:0000259" key="16">
    <source>
        <dbReference type="PROSITE" id="PS50112"/>
    </source>
</evidence>
<dbReference type="InterPro" id="IPR050351">
    <property type="entry name" value="BphY/WalK/GraS-like"/>
</dbReference>
<name>A0A372IPH7_9BACT</name>
<dbReference type="SMART" id="SM00304">
    <property type="entry name" value="HAMP"/>
    <property type="match status" value="1"/>
</dbReference>
<evidence type="ECO:0000256" key="9">
    <source>
        <dbReference type="ARBA" id="ARBA00022840"/>
    </source>
</evidence>
<dbReference type="PROSITE" id="PS50885">
    <property type="entry name" value="HAMP"/>
    <property type="match status" value="1"/>
</dbReference>
<dbReference type="EC" id="2.7.13.3" evidence="3"/>
<protein>
    <recommendedName>
        <fullName evidence="3">histidine kinase</fullName>
        <ecNumber evidence="3">2.7.13.3</ecNumber>
    </recommendedName>
</protein>
<dbReference type="InterPro" id="IPR003594">
    <property type="entry name" value="HATPase_dom"/>
</dbReference>
<dbReference type="GO" id="GO:0000155">
    <property type="term" value="F:phosphorelay sensor kinase activity"/>
    <property type="evidence" value="ECO:0007669"/>
    <property type="project" value="InterPro"/>
</dbReference>
<dbReference type="InterPro" id="IPR003660">
    <property type="entry name" value="HAMP_dom"/>
</dbReference>
<keyword evidence="12 14" id="KW-0472">Membrane</keyword>
<dbReference type="SUPFAM" id="SSF47384">
    <property type="entry name" value="Homodimeric domain of signal transducing histidine kinase"/>
    <property type="match status" value="1"/>
</dbReference>
<dbReference type="Pfam" id="PF02518">
    <property type="entry name" value="HATPase_c"/>
    <property type="match status" value="1"/>
</dbReference>
<evidence type="ECO:0000259" key="15">
    <source>
        <dbReference type="PROSITE" id="PS50109"/>
    </source>
</evidence>
<evidence type="ECO:0000256" key="1">
    <source>
        <dbReference type="ARBA" id="ARBA00000085"/>
    </source>
</evidence>
<feature type="transmembrane region" description="Helical" evidence="14">
    <location>
        <begin position="286"/>
        <end position="308"/>
    </location>
</feature>
<dbReference type="Pfam" id="PF08448">
    <property type="entry name" value="PAS_4"/>
    <property type="match status" value="1"/>
</dbReference>
<evidence type="ECO:0000256" key="10">
    <source>
        <dbReference type="ARBA" id="ARBA00022989"/>
    </source>
</evidence>
<keyword evidence="7" id="KW-0547">Nucleotide-binding</keyword>